<gene>
    <name evidence="1" type="ORF">HNP81_004095</name>
</gene>
<evidence type="ECO:0000313" key="1">
    <source>
        <dbReference type="EMBL" id="MBA9028774.1"/>
    </source>
</evidence>
<evidence type="ECO:0000313" key="2">
    <source>
        <dbReference type="Proteomes" id="UP000626697"/>
    </source>
</evidence>
<comment type="caution">
    <text evidence="1">The sequence shown here is derived from an EMBL/GenBank/DDBJ whole genome shotgun (WGS) entry which is preliminary data.</text>
</comment>
<dbReference type="Proteomes" id="UP000626697">
    <property type="component" value="Unassembled WGS sequence"/>
</dbReference>
<dbReference type="RefSeq" id="WP_182503756.1">
    <property type="nucleotide sequence ID" value="NZ_JACJHX010000018.1"/>
</dbReference>
<reference evidence="1 2" key="1">
    <citation type="submission" date="2020-08" db="EMBL/GenBank/DDBJ databases">
        <title>Genomic Encyclopedia of Type Strains, Phase IV (KMG-IV): sequencing the most valuable type-strain genomes for metagenomic binning, comparative biology and taxonomic classification.</title>
        <authorList>
            <person name="Goeker M."/>
        </authorList>
    </citation>
    <scope>NUCLEOTIDE SEQUENCE [LARGE SCALE GENOMIC DNA]</scope>
    <source>
        <strain evidence="1 2">DSM 105481</strain>
    </source>
</reference>
<sequence length="66" mass="7746">MIEETDIQFEGYQTFVSLKNGKFVTVLEEGLSLAEEDELAIGVQDHFDEYKEMRQLKINCAERWMV</sequence>
<protein>
    <submittedName>
        <fullName evidence="1">Uncharacterized protein</fullName>
    </submittedName>
</protein>
<name>A0ABR6CUS4_9BACI</name>
<dbReference type="EMBL" id="JACJHX010000018">
    <property type="protein sequence ID" value="MBA9028774.1"/>
    <property type="molecule type" value="Genomic_DNA"/>
</dbReference>
<accession>A0ABR6CUS4</accession>
<keyword evidence="2" id="KW-1185">Reference proteome</keyword>
<proteinExistence type="predicted"/>
<organism evidence="1 2">
    <name type="scientific">Peribacillus huizhouensis</name>
    <dbReference type="NCBI Taxonomy" id="1501239"/>
    <lineage>
        <taxon>Bacteria</taxon>
        <taxon>Bacillati</taxon>
        <taxon>Bacillota</taxon>
        <taxon>Bacilli</taxon>
        <taxon>Bacillales</taxon>
        <taxon>Bacillaceae</taxon>
        <taxon>Peribacillus</taxon>
    </lineage>
</organism>